<evidence type="ECO:0000313" key="5">
    <source>
        <dbReference type="Proteomes" id="UP000050535"/>
    </source>
</evidence>
<proteinExistence type="predicted"/>
<dbReference type="InterPro" id="IPR029063">
    <property type="entry name" value="SAM-dependent_MTases_sf"/>
</dbReference>
<comment type="caution">
    <text evidence="4">The sequence shown here is derived from an EMBL/GenBank/DDBJ whole genome shotgun (WGS) entry which is preliminary data.</text>
</comment>
<dbReference type="EC" id="2.1.1.-" evidence="4"/>
<dbReference type="InterPro" id="IPR046977">
    <property type="entry name" value="RsmC/RlmG"/>
</dbReference>
<keyword evidence="1 4" id="KW-0489">Methyltransferase</keyword>
<dbReference type="PANTHER" id="PTHR47816:SF4">
    <property type="entry name" value="RIBOSOMAL RNA SMALL SUBUNIT METHYLTRANSFERASE C"/>
    <property type="match status" value="1"/>
</dbReference>
<dbReference type="OrthoDB" id="4668at2157"/>
<evidence type="ECO:0000259" key="3">
    <source>
        <dbReference type="Pfam" id="PF05175"/>
    </source>
</evidence>
<dbReference type="RefSeq" id="WP_054584110.1">
    <property type="nucleotide sequence ID" value="NZ_LGUC01000001.1"/>
</dbReference>
<dbReference type="AlphaFoldDB" id="A0A0N8I077"/>
<keyword evidence="5" id="KW-1185">Reference proteome</keyword>
<dbReference type="GO" id="GO:0032259">
    <property type="term" value="P:methylation"/>
    <property type="evidence" value="ECO:0007669"/>
    <property type="project" value="UniProtKB-KW"/>
</dbReference>
<dbReference type="Pfam" id="PF05175">
    <property type="entry name" value="MTS"/>
    <property type="match status" value="2"/>
</dbReference>
<dbReference type="Proteomes" id="UP000050535">
    <property type="component" value="Unassembled WGS sequence"/>
</dbReference>
<dbReference type="EMBL" id="LGUC01000001">
    <property type="protein sequence ID" value="KPN31539.1"/>
    <property type="molecule type" value="Genomic_DNA"/>
</dbReference>
<dbReference type="CDD" id="cd02440">
    <property type="entry name" value="AdoMet_MTases"/>
    <property type="match status" value="1"/>
</dbReference>
<evidence type="ECO:0000256" key="1">
    <source>
        <dbReference type="ARBA" id="ARBA00022603"/>
    </source>
</evidence>
<organism evidence="4 5">
    <name type="scientific">Halolamina pelagica</name>
    <dbReference type="NCBI Taxonomy" id="699431"/>
    <lineage>
        <taxon>Archaea</taxon>
        <taxon>Methanobacteriati</taxon>
        <taxon>Methanobacteriota</taxon>
        <taxon>Stenosarchaea group</taxon>
        <taxon>Halobacteria</taxon>
        <taxon>Halobacteriales</taxon>
        <taxon>Haloferacaceae</taxon>
    </lineage>
</organism>
<dbReference type="Gene3D" id="3.40.50.150">
    <property type="entry name" value="Vaccinia Virus protein VP39"/>
    <property type="match status" value="2"/>
</dbReference>
<evidence type="ECO:0000313" key="4">
    <source>
        <dbReference type="EMBL" id="KPN31539.1"/>
    </source>
</evidence>
<keyword evidence="2 4" id="KW-0808">Transferase</keyword>
<evidence type="ECO:0000256" key="2">
    <source>
        <dbReference type="ARBA" id="ARBA00022679"/>
    </source>
</evidence>
<gene>
    <name evidence="4" type="ORF">SY89_02287</name>
</gene>
<dbReference type="SUPFAM" id="SSF53335">
    <property type="entry name" value="S-adenosyl-L-methionine-dependent methyltransferases"/>
    <property type="match status" value="2"/>
</dbReference>
<dbReference type="GO" id="GO:0008757">
    <property type="term" value="F:S-adenosylmethionine-dependent methyltransferase activity"/>
    <property type="evidence" value="ECO:0007669"/>
    <property type="project" value="InterPro"/>
</dbReference>
<accession>A0A0N8I077</accession>
<dbReference type="STRING" id="699431.SY89_02287"/>
<protein>
    <submittedName>
        <fullName evidence="4">Putative S-adenosylmethionine-dependent methyltransferase</fullName>
        <ecNumber evidence="4">2.1.1.-</ecNumber>
    </submittedName>
</protein>
<feature type="domain" description="Methyltransferase small" evidence="3">
    <location>
        <begin position="210"/>
        <end position="357"/>
    </location>
</feature>
<dbReference type="InterPro" id="IPR007848">
    <property type="entry name" value="Small_mtfrase_dom"/>
</dbReference>
<feature type="domain" description="Methyltransferase small" evidence="3">
    <location>
        <begin position="19"/>
        <end position="181"/>
    </location>
</feature>
<name>A0A0N8I077_9EURY</name>
<dbReference type="PANTHER" id="PTHR47816">
    <property type="entry name" value="RIBOSOMAL RNA SMALL SUBUNIT METHYLTRANSFERASE C"/>
    <property type="match status" value="1"/>
</dbReference>
<sequence>MTGDQLELGAHVPEGPDTYRFHTADGVASVEAFRAAELLLLRAIHGTAPGDHLSVQSNYGVVGVVLAASAASVRMTEASARRARLCRRNAAVNGAAARTTVVADLRRIDGGYDTASYAPESHTPIEVGKQRIADSLTALRPDGRLFVAATDGAGRSRYERCLTELTGDCRTVTTADGCSVLVAQRPASFEPPRYVTPTRFEVGVDGAAVPLVTVPGMFAAGRLDDGTRLLAANATVEDGDRVLDLCCGAGPLGIHAGTVADCSVTLTDDSRVATRAAACSLRAAGIDGRVVTADGVNGVSGERFDRVLCNPPTHAGDGVLASLLDGARRVLRAGGVLLAVHHRDLDFRPHLRGYGSVTVRDTGDEHVVVAARP</sequence>
<reference evidence="5" key="1">
    <citation type="submission" date="2013-11" db="EMBL/GenBank/DDBJ databases">
        <authorList>
            <person name="Hoang H.T."/>
            <person name="Killian M.L."/>
            <person name="Madson D.M."/>
            <person name="Arruda P.H.E."/>
            <person name="Sun D."/>
            <person name="Schwartz K.J."/>
            <person name="Yoon K."/>
        </authorList>
    </citation>
    <scope>NUCLEOTIDE SEQUENCE [LARGE SCALE GENOMIC DNA]</scope>
    <source>
        <strain evidence="5">CDK2</strain>
    </source>
</reference>